<reference evidence="2 3" key="1">
    <citation type="submission" date="2022-07" db="EMBL/GenBank/DDBJ databases">
        <title>A copper resistant bacterium isolated from sediment samples of deep sea hydrothermal areas.</title>
        <authorList>
            <person name="Zeng X."/>
        </authorList>
    </citation>
    <scope>NUCLEOTIDE SEQUENCE [LARGE SCALE GENOMIC DNA]</scope>
    <source>
        <strain evidence="3">CuT 6</strain>
    </source>
</reference>
<feature type="domain" description="Ice-binding protein C-terminal" evidence="1">
    <location>
        <begin position="131"/>
        <end position="153"/>
    </location>
</feature>
<accession>A0ABZ2W079</accession>
<protein>
    <submittedName>
        <fullName evidence="2">Choice-of-anchor N protein</fullName>
    </submittedName>
</protein>
<sequence>MGAYVNGTALSTLFGASEYGTPPVASVSNGGELAPHGIFDTYYYQLAFSFAGLPTIASYNVQDDTAGPAGEELFKQVFQIDASSLAGGYGLHFDLYTYGETNGQRTAITDFAPFSHDAAYCVDRDCGPVKVPEPSTLALFSIGLMGLVAIRRRIRTN</sequence>
<gene>
    <name evidence="2" type="ORF">NLK58_15840</name>
</gene>
<organism evidence="2 3">
    <name type="scientific">Marinobacter metalliresistant</name>
    <dbReference type="NCBI Taxonomy" id="2961995"/>
    <lineage>
        <taxon>Bacteria</taxon>
        <taxon>Pseudomonadati</taxon>
        <taxon>Pseudomonadota</taxon>
        <taxon>Gammaproteobacteria</taxon>
        <taxon>Pseudomonadales</taxon>
        <taxon>Marinobacteraceae</taxon>
        <taxon>Marinobacter</taxon>
    </lineage>
</organism>
<proteinExistence type="predicted"/>
<dbReference type="InterPro" id="IPR013424">
    <property type="entry name" value="Ice-binding_C"/>
</dbReference>
<dbReference type="RefSeq" id="WP_341581273.1">
    <property type="nucleotide sequence ID" value="NZ_CP101118.1"/>
</dbReference>
<keyword evidence="3" id="KW-1185">Reference proteome</keyword>
<dbReference type="Pfam" id="PF07589">
    <property type="entry name" value="PEP-CTERM"/>
    <property type="match status" value="1"/>
</dbReference>
<dbReference type="NCBIfam" id="NF038141">
    <property type="entry name" value="choice_anch_N"/>
    <property type="match status" value="1"/>
</dbReference>
<name>A0ABZ2W079_9GAMM</name>
<evidence type="ECO:0000259" key="1">
    <source>
        <dbReference type="Pfam" id="PF07589"/>
    </source>
</evidence>
<dbReference type="Proteomes" id="UP001475781">
    <property type="component" value="Chromosome"/>
</dbReference>
<dbReference type="EMBL" id="CP101118">
    <property type="protein sequence ID" value="WZF87795.1"/>
    <property type="molecule type" value="Genomic_DNA"/>
</dbReference>
<evidence type="ECO:0000313" key="3">
    <source>
        <dbReference type="Proteomes" id="UP001475781"/>
    </source>
</evidence>
<evidence type="ECO:0000313" key="2">
    <source>
        <dbReference type="EMBL" id="WZF87795.1"/>
    </source>
</evidence>
<dbReference type="NCBIfam" id="TIGR02595">
    <property type="entry name" value="PEP_CTERM"/>
    <property type="match status" value="1"/>
</dbReference>